<proteinExistence type="predicted"/>
<sequence length="173" mass="19145">MCPGTAALANTKGLGDSVPPQQVYSFLVCCSGIPEFVFVSLSLLKNVGICIIAWARCVWYFARLLLQASSLVTLWRRIWLLLFFLFFILFFLTFAEDFCIFPLSGYMRAFGAIPPRLMKIFTTKNPPSADRPAATIVAGPTHLCRALSSLLCAALPFKENGHLCLTKTVNGKE</sequence>
<keyword evidence="3" id="KW-1185">Reference proteome</keyword>
<organism evidence="2 3">
    <name type="scientific">Metschnikowia aff. pulcherrima</name>
    <dbReference type="NCBI Taxonomy" id="2163413"/>
    <lineage>
        <taxon>Eukaryota</taxon>
        <taxon>Fungi</taxon>
        <taxon>Dikarya</taxon>
        <taxon>Ascomycota</taxon>
        <taxon>Saccharomycotina</taxon>
        <taxon>Pichiomycetes</taxon>
        <taxon>Metschnikowiaceae</taxon>
        <taxon>Metschnikowia</taxon>
    </lineage>
</organism>
<feature type="transmembrane region" description="Helical" evidence="1">
    <location>
        <begin position="46"/>
        <end position="66"/>
    </location>
</feature>
<reference evidence="3" key="1">
    <citation type="submission" date="2019-03" db="EMBL/GenBank/DDBJ databases">
        <title>Snf2 controls pulcherriminic acid biosynthesis and connects pigmentation and antifungal activity of the yeast Metschnikowia pulcherrima.</title>
        <authorList>
            <person name="Gore-Lloyd D."/>
            <person name="Sumann I."/>
            <person name="Brachmann A.O."/>
            <person name="Schneeberger K."/>
            <person name="Ortiz-Merino R.A."/>
            <person name="Moreno-Beltran M."/>
            <person name="Schlaefli M."/>
            <person name="Kirner P."/>
            <person name="Santos Kron A."/>
            <person name="Wolfe K.H."/>
            <person name="Piel J."/>
            <person name="Ahrens C.H."/>
            <person name="Henk D."/>
            <person name="Freimoser F.M."/>
        </authorList>
    </citation>
    <scope>NUCLEOTIDE SEQUENCE [LARGE SCALE GENOMIC DNA]</scope>
    <source>
        <strain evidence="3">APC 1.2</strain>
    </source>
</reference>
<dbReference type="EMBL" id="CP034456">
    <property type="protein sequence ID" value="QBM86114.1"/>
    <property type="molecule type" value="Genomic_DNA"/>
</dbReference>
<dbReference type="Proteomes" id="UP000292447">
    <property type="component" value="Chromosome I"/>
</dbReference>
<name>A0A4P6XKM7_9ASCO</name>
<evidence type="ECO:0000313" key="2">
    <source>
        <dbReference type="EMBL" id="QBM86114.1"/>
    </source>
</evidence>
<accession>A0A4P6XKM7</accession>
<keyword evidence="1" id="KW-0472">Membrane</keyword>
<keyword evidence="1" id="KW-1133">Transmembrane helix</keyword>
<protein>
    <submittedName>
        <fullName evidence="2">Uncharacterized protein</fullName>
    </submittedName>
</protein>
<evidence type="ECO:0000256" key="1">
    <source>
        <dbReference type="SAM" id="Phobius"/>
    </source>
</evidence>
<feature type="transmembrane region" description="Helical" evidence="1">
    <location>
        <begin position="78"/>
        <end position="95"/>
    </location>
</feature>
<keyword evidence="1" id="KW-0812">Transmembrane</keyword>
<dbReference type="AlphaFoldDB" id="A0A4P6XKM7"/>
<gene>
    <name evidence="2" type="ORF">METSCH_A07500</name>
</gene>
<evidence type="ECO:0000313" key="3">
    <source>
        <dbReference type="Proteomes" id="UP000292447"/>
    </source>
</evidence>